<keyword evidence="2" id="KW-0812">Transmembrane</keyword>
<proteinExistence type="predicted"/>
<dbReference type="PANTHER" id="PTHR36089:SF1">
    <property type="entry name" value="CHITIN SYNTHASE 3 COMPLEX PROTEIN CSI2-RELATED"/>
    <property type="match status" value="1"/>
</dbReference>
<feature type="region of interest" description="Disordered" evidence="1">
    <location>
        <begin position="274"/>
        <end position="294"/>
    </location>
</feature>
<comment type="caution">
    <text evidence="3">The sequence shown here is derived from an EMBL/GenBank/DDBJ whole genome shotgun (WGS) entry which is preliminary data.</text>
</comment>
<feature type="compositionally biased region" description="Basic and acidic residues" evidence="1">
    <location>
        <begin position="55"/>
        <end position="65"/>
    </location>
</feature>
<feature type="transmembrane region" description="Helical" evidence="2">
    <location>
        <begin position="209"/>
        <end position="235"/>
    </location>
</feature>
<organism evidence="3 4">
    <name type="scientific">Fusarium falciforme</name>
    <dbReference type="NCBI Taxonomy" id="195108"/>
    <lineage>
        <taxon>Eukaryota</taxon>
        <taxon>Fungi</taxon>
        <taxon>Dikarya</taxon>
        <taxon>Ascomycota</taxon>
        <taxon>Pezizomycotina</taxon>
        <taxon>Sordariomycetes</taxon>
        <taxon>Hypocreomycetidae</taxon>
        <taxon>Hypocreales</taxon>
        <taxon>Nectriaceae</taxon>
        <taxon>Fusarium</taxon>
        <taxon>Fusarium solani species complex</taxon>
    </lineage>
</organism>
<dbReference type="Proteomes" id="UP001152087">
    <property type="component" value="Unassembled WGS sequence"/>
</dbReference>
<gene>
    <name evidence="3" type="ORF">NW755_006704</name>
</gene>
<protein>
    <recommendedName>
        <fullName evidence="5">CSI2 protein</fullName>
    </recommendedName>
</protein>
<evidence type="ECO:0008006" key="5">
    <source>
        <dbReference type="Google" id="ProtNLM"/>
    </source>
</evidence>
<feature type="compositionally biased region" description="Low complexity" evidence="1">
    <location>
        <begin position="392"/>
        <end position="406"/>
    </location>
</feature>
<reference evidence="3" key="1">
    <citation type="submission" date="2022-09" db="EMBL/GenBank/DDBJ databases">
        <title>Fusarium specimens isolated from Avocado Roots.</title>
        <authorList>
            <person name="Stajich J."/>
            <person name="Roper C."/>
            <person name="Heimlech-Rivalta G."/>
        </authorList>
    </citation>
    <scope>NUCLEOTIDE SEQUENCE</scope>
    <source>
        <strain evidence="3">A02</strain>
    </source>
</reference>
<feature type="compositionally biased region" description="Acidic residues" evidence="1">
    <location>
        <begin position="132"/>
        <end position="151"/>
    </location>
</feature>
<sequence>MRPANYLPRPELLLSAFTSVSIFGAIVMAQDDKDKESAAGASGAAAAPAATNTNDDNKDADKNSEASKPSATAAESAKESNTDNKSEDNKTEDNKSEENAQSKTEEEKEPASTKEESKPTATQDKKTSTTEDKEEPSSTEEEEPTSTEDDPTSTIQSKITSIKPISDAVETGLPTLTKFKPIPTYPAATVPPTKNAPFMQHSSAPDGTVFIAVGAILGALGAAILLWRLIVGILLHRSVERAAKAQHDANAKQGFPAPPAPFYKYTDTGSTMSLSAGRGVRRTTRGPVLSSTPSASNLFFSPTAAATGNGGPGNRGSAFLPSGFYAAGTSSPGGSHEHSISLTNLRPDSRGQFGNPSRHTLNPTPPESPAVNPRRDISNSSLNLNRPPSQRAPSAFLDDLLADDPSSLPPPQMPASSGRHSSYGSGSPGGMNRF</sequence>
<keyword evidence="4" id="KW-1185">Reference proteome</keyword>
<accession>A0A9W8R4S6</accession>
<keyword evidence="2" id="KW-0472">Membrane</keyword>
<evidence type="ECO:0000256" key="2">
    <source>
        <dbReference type="SAM" id="Phobius"/>
    </source>
</evidence>
<feature type="compositionally biased region" description="Low complexity" evidence="1">
    <location>
        <begin position="38"/>
        <end position="54"/>
    </location>
</feature>
<evidence type="ECO:0000313" key="4">
    <source>
        <dbReference type="Proteomes" id="UP001152087"/>
    </source>
</evidence>
<dbReference type="InterPro" id="IPR051009">
    <property type="entry name" value="PRM"/>
</dbReference>
<dbReference type="EMBL" id="JAOQAV010000016">
    <property type="protein sequence ID" value="KAJ4187908.1"/>
    <property type="molecule type" value="Genomic_DNA"/>
</dbReference>
<dbReference type="OrthoDB" id="4065319at2759"/>
<feature type="compositionally biased region" description="Basic and acidic residues" evidence="1">
    <location>
        <begin position="76"/>
        <end position="131"/>
    </location>
</feature>
<feature type="region of interest" description="Disordered" evidence="1">
    <location>
        <begin position="32"/>
        <end position="163"/>
    </location>
</feature>
<name>A0A9W8R4S6_9HYPO</name>
<keyword evidence="2" id="KW-1133">Transmembrane helix</keyword>
<dbReference type="PANTHER" id="PTHR36089">
    <property type="entry name" value="CHITIN SYNTHASE 3 COMPLEX PROTEIN CSI2-RELATED"/>
    <property type="match status" value="1"/>
</dbReference>
<dbReference type="GO" id="GO:0000324">
    <property type="term" value="C:fungal-type vacuole"/>
    <property type="evidence" value="ECO:0007669"/>
    <property type="project" value="TreeGrafter"/>
</dbReference>
<evidence type="ECO:0000313" key="3">
    <source>
        <dbReference type="EMBL" id="KAJ4187908.1"/>
    </source>
</evidence>
<feature type="region of interest" description="Disordered" evidence="1">
    <location>
        <begin position="329"/>
        <end position="434"/>
    </location>
</feature>
<feature type="compositionally biased region" description="Polar residues" evidence="1">
    <location>
        <begin position="340"/>
        <end position="362"/>
    </location>
</feature>
<evidence type="ECO:0000256" key="1">
    <source>
        <dbReference type="SAM" id="MobiDB-lite"/>
    </source>
</evidence>
<feature type="compositionally biased region" description="Low complexity" evidence="1">
    <location>
        <begin position="416"/>
        <end position="425"/>
    </location>
</feature>
<dbReference type="AlphaFoldDB" id="A0A9W8R4S6"/>